<gene>
    <name evidence="2" type="ORF">GCM10011578_044390</name>
</gene>
<protein>
    <submittedName>
        <fullName evidence="2">Uncharacterized protein</fullName>
    </submittedName>
</protein>
<reference evidence="2" key="1">
    <citation type="journal article" date="2014" name="Int. J. Syst. Evol. Microbiol.">
        <title>Complete genome sequence of Corynebacterium casei LMG S-19264T (=DSM 44701T), isolated from a smear-ripened cheese.</title>
        <authorList>
            <consortium name="US DOE Joint Genome Institute (JGI-PGF)"/>
            <person name="Walter F."/>
            <person name="Albersmeier A."/>
            <person name="Kalinowski J."/>
            <person name="Ruckert C."/>
        </authorList>
    </citation>
    <scope>NUCLEOTIDE SEQUENCE</scope>
    <source>
        <strain evidence="2">CGMCC 4.7110</strain>
    </source>
</reference>
<reference evidence="2" key="2">
    <citation type="submission" date="2020-09" db="EMBL/GenBank/DDBJ databases">
        <authorList>
            <person name="Sun Q."/>
            <person name="Zhou Y."/>
        </authorList>
    </citation>
    <scope>NUCLEOTIDE SEQUENCE</scope>
    <source>
        <strain evidence="2">CGMCC 4.7110</strain>
    </source>
</reference>
<dbReference type="EMBL" id="BMML01000009">
    <property type="protein sequence ID" value="GGN16113.1"/>
    <property type="molecule type" value="Genomic_DNA"/>
</dbReference>
<keyword evidence="3" id="KW-1185">Reference proteome</keyword>
<organism evidence="2 3">
    <name type="scientific">Streptomyces fuscichromogenes</name>
    <dbReference type="NCBI Taxonomy" id="1324013"/>
    <lineage>
        <taxon>Bacteria</taxon>
        <taxon>Bacillati</taxon>
        <taxon>Actinomycetota</taxon>
        <taxon>Actinomycetes</taxon>
        <taxon>Kitasatosporales</taxon>
        <taxon>Streptomycetaceae</taxon>
        <taxon>Streptomyces</taxon>
    </lineage>
</organism>
<feature type="region of interest" description="Disordered" evidence="1">
    <location>
        <begin position="25"/>
        <end position="98"/>
    </location>
</feature>
<name>A0A918CSR9_9ACTN</name>
<proteinExistence type="predicted"/>
<feature type="compositionally biased region" description="Basic and acidic residues" evidence="1">
    <location>
        <begin position="26"/>
        <end position="37"/>
    </location>
</feature>
<evidence type="ECO:0000313" key="2">
    <source>
        <dbReference type="EMBL" id="GGN16113.1"/>
    </source>
</evidence>
<evidence type="ECO:0000256" key="1">
    <source>
        <dbReference type="SAM" id="MobiDB-lite"/>
    </source>
</evidence>
<dbReference type="AlphaFoldDB" id="A0A918CSR9"/>
<comment type="caution">
    <text evidence="2">The sequence shown here is derived from an EMBL/GenBank/DDBJ whole genome shotgun (WGS) entry which is preliminary data.</text>
</comment>
<accession>A0A918CSR9</accession>
<sequence>MKPHPTAHPIVHPAADPAALLPGAAQDRRQPAQERRGVSLLAAPTGRRGTLSRPAVPGRRGFPGPASHPAPHGTPVPTPVPTPAHPTLRAIRVHRSPR</sequence>
<feature type="compositionally biased region" description="Pro residues" evidence="1">
    <location>
        <begin position="66"/>
        <end position="84"/>
    </location>
</feature>
<evidence type="ECO:0000313" key="3">
    <source>
        <dbReference type="Proteomes" id="UP000653411"/>
    </source>
</evidence>
<dbReference type="Proteomes" id="UP000653411">
    <property type="component" value="Unassembled WGS sequence"/>
</dbReference>